<dbReference type="InterPro" id="IPR029044">
    <property type="entry name" value="Nucleotide-diphossugar_trans"/>
</dbReference>
<evidence type="ECO:0000256" key="2">
    <source>
        <dbReference type="ARBA" id="ARBA00022679"/>
    </source>
</evidence>
<reference evidence="10 11" key="1">
    <citation type="submission" date="2023-08" db="EMBL/GenBank/DDBJ databases">
        <title>Pathogen: clinical or host-associated sample.</title>
        <authorList>
            <person name="Hergert J."/>
            <person name="Casey R."/>
            <person name="Wagner J."/>
            <person name="Young E.L."/>
            <person name="Oakeson K.F."/>
        </authorList>
    </citation>
    <scope>NUCLEOTIDE SEQUENCE [LARGE SCALE GENOMIC DNA]</scope>
    <source>
        <strain evidence="10 11">UPHL-collab-2</strain>
    </source>
</reference>
<sequence>MADKVLIPGVVLAGGLSSRMGRDKAGIRLGGISLLDHAIRQLRPQVSTIAINANGPVVSAEGEGLAVFPDLDAARSGPLGGVAAALAYARRHHPDARHVATVPTDSPFFPADLVARLHDAADAPDRIVVARSADGLHPVFALWPVAVVDDLSAWLASGAVLRVRSFLDRYDAREVTFQPVETPAGPLDPFFNINTPDDLDAAERWLEVLKR</sequence>
<evidence type="ECO:0000256" key="3">
    <source>
        <dbReference type="ARBA" id="ARBA00022723"/>
    </source>
</evidence>
<feature type="binding site" evidence="8">
    <location>
        <position position="105"/>
    </location>
    <ligand>
        <name>Mg(2+)</name>
        <dbReference type="ChEBI" id="CHEBI:18420"/>
    </ligand>
</feature>
<dbReference type="RefSeq" id="WP_306157843.1">
    <property type="nucleotide sequence ID" value="NZ_CP132314.1"/>
</dbReference>
<evidence type="ECO:0000256" key="4">
    <source>
        <dbReference type="ARBA" id="ARBA00022741"/>
    </source>
</evidence>
<dbReference type="EMBL" id="CP132314">
    <property type="protein sequence ID" value="WLS02499.1"/>
    <property type="molecule type" value="Genomic_DNA"/>
</dbReference>
<comment type="similarity">
    <text evidence="8">Belongs to the MobA family.</text>
</comment>
<dbReference type="PANTHER" id="PTHR19136:SF81">
    <property type="entry name" value="MOLYBDENUM COFACTOR GUANYLYLTRANSFERASE"/>
    <property type="match status" value="1"/>
</dbReference>
<comment type="cofactor">
    <cofactor evidence="8">
        <name>Mg(2+)</name>
        <dbReference type="ChEBI" id="CHEBI:18420"/>
    </cofactor>
</comment>
<dbReference type="PANTHER" id="PTHR19136">
    <property type="entry name" value="MOLYBDENUM COFACTOR GUANYLYLTRANSFERASE"/>
    <property type="match status" value="1"/>
</dbReference>
<protein>
    <recommendedName>
        <fullName evidence="8">Molybdenum cofactor guanylyltransferase</fullName>
        <shortName evidence="8">MoCo guanylyltransferase</shortName>
        <ecNumber evidence="8">2.7.7.77</ecNumber>
    </recommendedName>
    <alternativeName>
        <fullName evidence="8">GTP:molybdopterin guanylyltransferase</fullName>
    </alternativeName>
    <alternativeName>
        <fullName evidence="8">Mo-MPT guanylyltransferase</fullName>
    </alternativeName>
    <alternativeName>
        <fullName evidence="8">Molybdopterin guanylyltransferase</fullName>
    </alternativeName>
    <alternativeName>
        <fullName evidence="8">Molybdopterin-guanine dinucleotide synthase</fullName>
        <shortName evidence="8">MGD synthase</shortName>
    </alternativeName>
</protein>
<name>A0ABY9K3F4_9HYPH</name>
<comment type="domain">
    <text evidence="8">The N-terminal domain determines nucleotide recognition and specific binding, while the C-terminal domain determines the specific binding to the target protein.</text>
</comment>
<comment type="function">
    <text evidence="8">Transfers a GMP moiety from GTP to Mo-molybdopterin (Mo-MPT) cofactor (Moco or molybdenum cofactor) to form Mo-molybdopterin guanine dinucleotide (Mo-MGD) cofactor.</text>
</comment>
<evidence type="ECO:0000256" key="7">
    <source>
        <dbReference type="ARBA" id="ARBA00023150"/>
    </source>
</evidence>
<feature type="binding site" evidence="8">
    <location>
        <position position="24"/>
    </location>
    <ligand>
        <name>GTP</name>
        <dbReference type="ChEBI" id="CHEBI:37565"/>
    </ligand>
</feature>
<dbReference type="EC" id="2.7.7.77" evidence="8"/>
<dbReference type="HAMAP" id="MF_00316">
    <property type="entry name" value="MobA"/>
    <property type="match status" value="1"/>
</dbReference>
<evidence type="ECO:0000256" key="5">
    <source>
        <dbReference type="ARBA" id="ARBA00022842"/>
    </source>
</evidence>
<dbReference type="NCBIfam" id="TIGR02665">
    <property type="entry name" value="molyb_mobA"/>
    <property type="match status" value="1"/>
</dbReference>
<comment type="subunit">
    <text evidence="8">Monomer.</text>
</comment>
<feature type="domain" description="MobA-like NTP transferase" evidence="9">
    <location>
        <begin position="9"/>
        <end position="170"/>
    </location>
</feature>
<feature type="binding site" evidence="8">
    <location>
        <begin position="12"/>
        <end position="14"/>
    </location>
    <ligand>
        <name>GTP</name>
        <dbReference type="ChEBI" id="CHEBI:37565"/>
    </ligand>
</feature>
<dbReference type="GO" id="GO:0061603">
    <property type="term" value="F:molybdenum cofactor guanylyltransferase activity"/>
    <property type="evidence" value="ECO:0007669"/>
    <property type="project" value="UniProtKB-EC"/>
</dbReference>
<dbReference type="SUPFAM" id="SSF53448">
    <property type="entry name" value="Nucleotide-diphospho-sugar transferases"/>
    <property type="match status" value="1"/>
</dbReference>
<gene>
    <name evidence="8 10" type="primary">mobA</name>
    <name evidence="10" type="ORF">Q9315_13850</name>
</gene>
<dbReference type="Proteomes" id="UP001225788">
    <property type="component" value="Chromosome"/>
</dbReference>
<comment type="subcellular location">
    <subcellularLocation>
        <location evidence="8">Cytoplasm</location>
    </subcellularLocation>
</comment>
<feature type="binding site" evidence="8">
    <location>
        <position position="52"/>
    </location>
    <ligand>
        <name>GTP</name>
        <dbReference type="ChEBI" id="CHEBI:37565"/>
    </ligand>
</feature>
<keyword evidence="5 8" id="KW-0460">Magnesium</keyword>
<proteinExistence type="inferred from homology"/>
<evidence type="ECO:0000256" key="6">
    <source>
        <dbReference type="ARBA" id="ARBA00023134"/>
    </source>
</evidence>
<evidence type="ECO:0000256" key="1">
    <source>
        <dbReference type="ARBA" id="ARBA00022490"/>
    </source>
</evidence>
<dbReference type="InterPro" id="IPR013482">
    <property type="entry name" value="Molybde_CF_guanTrfase"/>
</dbReference>
<feature type="binding site" evidence="8">
    <location>
        <position position="105"/>
    </location>
    <ligand>
        <name>GTP</name>
        <dbReference type="ChEBI" id="CHEBI:37565"/>
    </ligand>
</feature>
<keyword evidence="6 8" id="KW-0342">GTP-binding</keyword>
<evidence type="ECO:0000256" key="8">
    <source>
        <dbReference type="HAMAP-Rule" id="MF_00316"/>
    </source>
</evidence>
<keyword evidence="4 8" id="KW-0547">Nucleotide-binding</keyword>
<dbReference type="CDD" id="cd02503">
    <property type="entry name" value="MobA"/>
    <property type="match status" value="1"/>
</dbReference>
<feature type="binding site" evidence="8">
    <location>
        <position position="70"/>
    </location>
    <ligand>
        <name>GTP</name>
        <dbReference type="ChEBI" id="CHEBI:37565"/>
    </ligand>
</feature>
<keyword evidence="3 8" id="KW-0479">Metal-binding</keyword>
<keyword evidence="10" id="KW-0548">Nucleotidyltransferase</keyword>
<dbReference type="InterPro" id="IPR025877">
    <property type="entry name" value="MobA-like_NTP_Trfase"/>
</dbReference>
<comment type="catalytic activity">
    <reaction evidence="8">
        <text>Mo-molybdopterin + GTP + H(+) = Mo-molybdopterin guanine dinucleotide + diphosphate</text>
        <dbReference type="Rhea" id="RHEA:34243"/>
        <dbReference type="ChEBI" id="CHEBI:15378"/>
        <dbReference type="ChEBI" id="CHEBI:33019"/>
        <dbReference type="ChEBI" id="CHEBI:37565"/>
        <dbReference type="ChEBI" id="CHEBI:71302"/>
        <dbReference type="ChEBI" id="CHEBI:71310"/>
        <dbReference type="EC" id="2.7.7.77"/>
    </reaction>
</comment>
<organism evidence="10 11">
    <name type="scientific">Shinella oryzae</name>
    <dbReference type="NCBI Taxonomy" id="2871820"/>
    <lineage>
        <taxon>Bacteria</taxon>
        <taxon>Pseudomonadati</taxon>
        <taxon>Pseudomonadota</taxon>
        <taxon>Alphaproteobacteria</taxon>
        <taxon>Hyphomicrobiales</taxon>
        <taxon>Rhizobiaceae</taxon>
        <taxon>Shinella</taxon>
    </lineage>
</organism>
<keyword evidence="1 8" id="KW-0963">Cytoplasm</keyword>
<evidence type="ECO:0000259" key="9">
    <source>
        <dbReference type="Pfam" id="PF12804"/>
    </source>
</evidence>
<dbReference type="Pfam" id="PF12804">
    <property type="entry name" value="NTP_transf_3"/>
    <property type="match status" value="1"/>
</dbReference>
<keyword evidence="2 8" id="KW-0808">Transferase</keyword>
<dbReference type="Gene3D" id="3.90.550.10">
    <property type="entry name" value="Spore Coat Polysaccharide Biosynthesis Protein SpsA, Chain A"/>
    <property type="match status" value="1"/>
</dbReference>
<keyword evidence="7 8" id="KW-0501">Molybdenum cofactor biosynthesis</keyword>
<evidence type="ECO:0000313" key="10">
    <source>
        <dbReference type="EMBL" id="WLS02499.1"/>
    </source>
</evidence>
<keyword evidence="11" id="KW-1185">Reference proteome</keyword>
<accession>A0ABY9K3F4</accession>
<evidence type="ECO:0000313" key="11">
    <source>
        <dbReference type="Proteomes" id="UP001225788"/>
    </source>
</evidence>